<proteinExistence type="predicted"/>
<evidence type="ECO:0000313" key="2">
    <source>
        <dbReference type="Proteomes" id="UP000278673"/>
    </source>
</evidence>
<protein>
    <recommendedName>
        <fullName evidence="3">Aminoglycoside phosphotransferase family protein</fullName>
    </recommendedName>
</protein>
<evidence type="ECO:0008006" key="3">
    <source>
        <dbReference type="Google" id="ProtNLM"/>
    </source>
</evidence>
<comment type="caution">
    <text evidence="1">The sequence shown here is derived from an EMBL/GenBank/DDBJ whole genome shotgun (WGS) entry which is preliminary data.</text>
</comment>
<keyword evidence="2" id="KW-1185">Reference proteome</keyword>
<organism evidence="1 2">
    <name type="scientific">Streptomyces triticirhizae</name>
    <dbReference type="NCBI Taxonomy" id="2483353"/>
    <lineage>
        <taxon>Bacteria</taxon>
        <taxon>Bacillati</taxon>
        <taxon>Actinomycetota</taxon>
        <taxon>Actinomycetes</taxon>
        <taxon>Kitasatosporales</taxon>
        <taxon>Streptomycetaceae</taxon>
        <taxon>Streptomyces</taxon>
    </lineage>
</organism>
<dbReference type="AlphaFoldDB" id="A0A3M2L728"/>
<name>A0A3M2L728_9ACTN</name>
<dbReference type="EMBL" id="RFFJ01000191">
    <property type="protein sequence ID" value="RMI33144.1"/>
    <property type="molecule type" value="Genomic_DNA"/>
</dbReference>
<sequence length="93" mass="9778">MVVKTHAVGVGLAGLRARLRVVRSAALDGLVVRPLGGVEERRGRLVTRWPRGEPVDPAAPERYPWGEAGALLRRLHAVPLTALPGPLPAAGGP</sequence>
<reference evidence="1 2" key="1">
    <citation type="submission" date="2018-10" db="EMBL/GenBank/DDBJ databases">
        <title>Isolation, diversity and antifungal activity of actinobacteria from wheat.</title>
        <authorList>
            <person name="Han C."/>
        </authorList>
    </citation>
    <scope>NUCLEOTIDE SEQUENCE [LARGE SCALE GENOMIC DNA]</scope>
    <source>
        <strain evidence="1 2">NEAU-YY642</strain>
    </source>
</reference>
<gene>
    <name evidence="1" type="ORF">EBN88_24585</name>
</gene>
<evidence type="ECO:0000313" key="1">
    <source>
        <dbReference type="EMBL" id="RMI33144.1"/>
    </source>
</evidence>
<accession>A0A3M2L728</accession>
<dbReference type="Proteomes" id="UP000278673">
    <property type="component" value="Unassembled WGS sequence"/>
</dbReference>
<feature type="non-terminal residue" evidence="1">
    <location>
        <position position="93"/>
    </location>
</feature>